<dbReference type="EMBL" id="QVEP01000057">
    <property type="protein sequence ID" value="RGB74181.1"/>
    <property type="molecule type" value="Genomic_DNA"/>
</dbReference>
<protein>
    <submittedName>
        <fullName evidence="2">DUF975 family protein</fullName>
    </submittedName>
</protein>
<evidence type="ECO:0000313" key="3">
    <source>
        <dbReference type="Proteomes" id="UP000260773"/>
    </source>
</evidence>
<comment type="caution">
    <text evidence="2">The sequence shown here is derived from an EMBL/GenBank/DDBJ whole genome shotgun (WGS) entry which is preliminary data.</text>
</comment>
<reference evidence="2 3" key="1">
    <citation type="submission" date="2018-08" db="EMBL/GenBank/DDBJ databases">
        <title>A genome reference for cultivated species of the human gut microbiota.</title>
        <authorList>
            <person name="Zou Y."/>
            <person name="Xue W."/>
            <person name="Luo G."/>
        </authorList>
    </citation>
    <scope>NUCLEOTIDE SEQUENCE [LARGE SCALE GENOMIC DNA]</scope>
    <source>
        <strain evidence="2 3">AF45-17</strain>
    </source>
</reference>
<dbReference type="InterPro" id="IPR010380">
    <property type="entry name" value="DUF975"/>
</dbReference>
<accession>A0A3E2TFB4</accession>
<dbReference type="Proteomes" id="UP000260773">
    <property type="component" value="Unassembled WGS sequence"/>
</dbReference>
<dbReference type="PANTHER" id="PTHR40076:SF1">
    <property type="entry name" value="MEMBRANE PROTEIN"/>
    <property type="match status" value="1"/>
</dbReference>
<name>A0A3E2TFB4_9FIRM</name>
<feature type="transmembrane region" description="Helical" evidence="1">
    <location>
        <begin position="64"/>
        <end position="90"/>
    </location>
</feature>
<feature type="transmembrane region" description="Helical" evidence="1">
    <location>
        <begin position="129"/>
        <end position="149"/>
    </location>
</feature>
<dbReference type="PANTHER" id="PTHR40076">
    <property type="entry name" value="MEMBRANE PROTEIN-RELATED"/>
    <property type="match status" value="1"/>
</dbReference>
<dbReference type="Pfam" id="PF06161">
    <property type="entry name" value="DUF975"/>
    <property type="match status" value="1"/>
</dbReference>
<keyword evidence="1" id="KW-0812">Transmembrane</keyword>
<dbReference type="AlphaFoldDB" id="A0A3E2TFB4"/>
<evidence type="ECO:0000313" key="2">
    <source>
        <dbReference type="EMBL" id="RGB74181.1"/>
    </source>
</evidence>
<keyword evidence="1" id="KW-1133">Transmembrane helix</keyword>
<keyword evidence="1" id="KW-0472">Membrane</keyword>
<organism evidence="2 3">
    <name type="scientific">Coprococcus catus</name>
    <dbReference type="NCBI Taxonomy" id="116085"/>
    <lineage>
        <taxon>Bacteria</taxon>
        <taxon>Bacillati</taxon>
        <taxon>Bacillota</taxon>
        <taxon>Clostridia</taxon>
        <taxon>Lachnospirales</taxon>
        <taxon>Lachnospiraceae</taxon>
        <taxon>Coprococcus</taxon>
    </lineage>
</organism>
<evidence type="ECO:0000256" key="1">
    <source>
        <dbReference type="SAM" id="Phobius"/>
    </source>
</evidence>
<sequence>MWSRQELKSNARIMLKANYLKIVIVSVVFALLTSSGYQSARGAAKGSDADINLSHLTGIQWSLVMAAFVGIVGIVIIAFLVNVLISIFVWNPLSVGCIKYFIDCRYGNAELKDILFVFRNNYVNVCVNIFLKQLFTFLWCLLLIVPGIVKAYEYMMVPYLLAENPDMSREEVFAMSKRMMDGNKWNAFVLDLSFVGWLILGALTLNIVNVLYTNPYRYLTSAELYHTLK</sequence>
<feature type="transmembrane region" description="Helical" evidence="1">
    <location>
        <begin position="185"/>
        <end position="212"/>
    </location>
</feature>
<proteinExistence type="predicted"/>
<dbReference type="RefSeq" id="WP_117529060.1">
    <property type="nucleotide sequence ID" value="NZ_JAQENQ010000009.1"/>
</dbReference>
<gene>
    <name evidence="2" type="ORF">DW070_15160</name>
</gene>